<gene>
    <name evidence="1" type="ORF">GA0074694_2869</name>
</gene>
<proteinExistence type="predicted"/>
<evidence type="ECO:0000313" key="1">
    <source>
        <dbReference type="EMBL" id="SCL19936.1"/>
    </source>
</evidence>
<dbReference type="EMBL" id="FMHU01000001">
    <property type="protein sequence ID" value="SCL19936.1"/>
    <property type="molecule type" value="Genomic_DNA"/>
</dbReference>
<dbReference type="STRING" id="47866.GA0074694_2869"/>
<keyword evidence="2" id="KW-1185">Reference proteome</keyword>
<dbReference type="PANTHER" id="PTHR33927:SF5">
    <property type="entry name" value="ENZYME, PUTATIVE (AFU_ORTHOLOGUE AFUA_8G01222)-RELATED"/>
    <property type="match status" value="1"/>
</dbReference>
<evidence type="ECO:0008006" key="3">
    <source>
        <dbReference type="Google" id="ProtNLM"/>
    </source>
</evidence>
<accession>A0A1C6RS24</accession>
<dbReference type="Proteomes" id="UP000198906">
    <property type="component" value="Unassembled WGS sequence"/>
</dbReference>
<evidence type="ECO:0000313" key="2">
    <source>
        <dbReference type="Proteomes" id="UP000198906"/>
    </source>
</evidence>
<protein>
    <recommendedName>
        <fullName evidence="3">Ferredoxin-NADP reductase</fullName>
    </recommendedName>
</protein>
<dbReference type="PANTHER" id="PTHR33927">
    <property type="entry name" value="TRANSMEMBRANE PROTEIN"/>
    <property type="match status" value="1"/>
</dbReference>
<reference evidence="2" key="1">
    <citation type="submission" date="2016-06" db="EMBL/GenBank/DDBJ databases">
        <authorList>
            <person name="Varghese N."/>
        </authorList>
    </citation>
    <scope>NUCLEOTIDE SEQUENCE [LARGE SCALE GENOMIC DNA]</scope>
    <source>
        <strain evidence="2">DSM 46123</strain>
    </source>
</reference>
<organism evidence="1 2">
    <name type="scientific">Micromonospora inyonensis</name>
    <dbReference type="NCBI Taxonomy" id="47866"/>
    <lineage>
        <taxon>Bacteria</taxon>
        <taxon>Bacillati</taxon>
        <taxon>Actinomycetota</taxon>
        <taxon>Actinomycetes</taxon>
        <taxon>Micromonosporales</taxon>
        <taxon>Micromonosporaceae</taxon>
        <taxon>Micromonospora</taxon>
    </lineage>
</organism>
<name>A0A1C6RS24_9ACTN</name>
<dbReference type="AlphaFoldDB" id="A0A1C6RS24"/>
<sequence length="463" mass="50646">MRKFSGRIKGFGRPFTGPPRSLTRLLEVELPPPVPRIRRILKNPRVMPYHRLIVLVVAANVAVGWYAVASGGWWAGQATALTSIETVALANVTLAVVVRQQWLVNALFWLATRAPTTWPLPVRWALAKIYHFGGLHVGAAVSGTTWYLVFVVSLMYDHLRQRGHVPVPNLVVSGALVTLFVVMSILAVPPLRVRAHDTFEVTHRFCGWAALALAWINTVLSVTTQHGGAYALLTTPTVWLLTMATVSVALPWLLLRKVRVDTERPSAHVAVVNLDSPSQPLIGSTQMVSRRPLLEWHSFANISAPEESSGGHRMVVSRAGDWTSDFIDNPPTHLWVRGMPTAGMANVAPLFRKVLFVATGSGIGPVLAHLLTGEVSSHLVWVTRNPRRTYGALVDEVLAAQPDAVIWDTDAYGKPDMLRLAYGAYATFGAEAVICVANKKVTWQVVHGLELVGVPAYGPIWDA</sequence>
<dbReference type="InterPro" id="IPR052979">
    <property type="entry name" value="Adenylate-forming_domain"/>
</dbReference>